<reference evidence="1" key="1">
    <citation type="journal article" date="2015" name="Nature">
        <title>Complex archaea that bridge the gap between prokaryotes and eukaryotes.</title>
        <authorList>
            <person name="Spang A."/>
            <person name="Saw J.H."/>
            <person name="Jorgensen S.L."/>
            <person name="Zaremba-Niedzwiedzka K."/>
            <person name="Martijn J."/>
            <person name="Lind A.E."/>
            <person name="van Eijk R."/>
            <person name="Schleper C."/>
            <person name="Guy L."/>
            <person name="Ettema T.J."/>
        </authorList>
    </citation>
    <scope>NUCLEOTIDE SEQUENCE</scope>
</reference>
<comment type="caution">
    <text evidence="1">The sequence shown here is derived from an EMBL/GenBank/DDBJ whole genome shotgun (WGS) entry which is preliminary data.</text>
</comment>
<dbReference type="EMBL" id="LAZR01005145">
    <property type="protein sequence ID" value="KKN02459.1"/>
    <property type="molecule type" value="Genomic_DNA"/>
</dbReference>
<protein>
    <submittedName>
        <fullName evidence="1">Uncharacterized protein</fullName>
    </submittedName>
</protein>
<proteinExistence type="predicted"/>
<name>A0A0F9M9R6_9ZZZZ</name>
<accession>A0A0F9M9R6</accession>
<sequence>MFTERQRIRVAELFRGQIEYEQRMNRPNVVARISALEDFTITFATCFGMDCPGLNTEQFYKNCGVKP</sequence>
<evidence type="ECO:0000313" key="1">
    <source>
        <dbReference type="EMBL" id="KKN02459.1"/>
    </source>
</evidence>
<dbReference type="AlphaFoldDB" id="A0A0F9M9R6"/>
<organism evidence="1">
    <name type="scientific">marine sediment metagenome</name>
    <dbReference type="NCBI Taxonomy" id="412755"/>
    <lineage>
        <taxon>unclassified sequences</taxon>
        <taxon>metagenomes</taxon>
        <taxon>ecological metagenomes</taxon>
    </lineage>
</organism>
<gene>
    <name evidence="1" type="ORF">LCGC14_1117360</name>
</gene>